<evidence type="ECO:0000313" key="1">
    <source>
        <dbReference type="EMBL" id="KKL05040.1"/>
    </source>
</evidence>
<accession>A0A0F9A6E1</accession>
<dbReference type="Gene3D" id="3.40.630.10">
    <property type="entry name" value="Zn peptidases"/>
    <property type="match status" value="1"/>
</dbReference>
<comment type="caution">
    <text evidence="1">The sequence shown here is derived from an EMBL/GenBank/DDBJ whole genome shotgun (WGS) entry which is preliminary data.</text>
</comment>
<dbReference type="EMBL" id="LAZR01044283">
    <property type="protein sequence ID" value="KKL05040.1"/>
    <property type="molecule type" value="Genomic_DNA"/>
</dbReference>
<proteinExistence type="predicted"/>
<dbReference type="AlphaFoldDB" id="A0A0F9A6E1"/>
<feature type="non-terminal residue" evidence="1">
    <location>
        <position position="97"/>
    </location>
</feature>
<sequence length="97" mass="11143">MDPASRKVTEYIDRNKNRILDFLCEFVSKKSINHGTPGTGDELEAQNWVRERFQEMGYDEVDYWFPDEAQKRPNVAGILKGKMGGRSLILQGHVDVV</sequence>
<reference evidence="1" key="1">
    <citation type="journal article" date="2015" name="Nature">
        <title>Complex archaea that bridge the gap between prokaryotes and eukaryotes.</title>
        <authorList>
            <person name="Spang A."/>
            <person name="Saw J.H."/>
            <person name="Jorgensen S.L."/>
            <person name="Zaremba-Niedzwiedzka K."/>
            <person name="Martijn J."/>
            <person name="Lind A.E."/>
            <person name="van Eijk R."/>
            <person name="Schleper C."/>
            <person name="Guy L."/>
            <person name="Ettema T.J."/>
        </authorList>
    </citation>
    <scope>NUCLEOTIDE SEQUENCE</scope>
</reference>
<evidence type="ECO:0008006" key="2">
    <source>
        <dbReference type="Google" id="ProtNLM"/>
    </source>
</evidence>
<gene>
    <name evidence="1" type="ORF">LCGC14_2610010</name>
</gene>
<name>A0A0F9A6E1_9ZZZZ</name>
<dbReference type="SUPFAM" id="SSF53187">
    <property type="entry name" value="Zn-dependent exopeptidases"/>
    <property type="match status" value="1"/>
</dbReference>
<organism evidence="1">
    <name type="scientific">marine sediment metagenome</name>
    <dbReference type="NCBI Taxonomy" id="412755"/>
    <lineage>
        <taxon>unclassified sequences</taxon>
        <taxon>metagenomes</taxon>
        <taxon>ecological metagenomes</taxon>
    </lineage>
</organism>
<protein>
    <recommendedName>
        <fullName evidence="2">Peptidase M20 dimerisation domain-containing protein</fullName>
    </recommendedName>
</protein>